<dbReference type="SUPFAM" id="SSF53955">
    <property type="entry name" value="Lysozyme-like"/>
    <property type="match status" value="1"/>
</dbReference>
<dbReference type="Pfam" id="PF01464">
    <property type="entry name" value="SLT"/>
    <property type="match status" value="1"/>
</dbReference>
<accession>A0ABP3Y4H3</accession>
<gene>
    <name evidence="2" type="ORF">GCM10009118_20180</name>
</gene>
<dbReference type="Proteomes" id="UP001501126">
    <property type="component" value="Unassembled WGS sequence"/>
</dbReference>
<evidence type="ECO:0000313" key="3">
    <source>
        <dbReference type="Proteomes" id="UP001501126"/>
    </source>
</evidence>
<evidence type="ECO:0000313" key="2">
    <source>
        <dbReference type="EMBL" id="GAA0875609.1"/>
    </source>
</evidence>
<sequence>MIKYFLAIVTFLPFISISQDMDNYHWEDELLSICSFSDTSEFCFVNPGRIQSEKWNELAQPKFWQKIMRLSPDSCVINIGATREIIAVMSLADWDKKSEDEKDIYRDSIRAERGMAAEEKVFMTTGKNDFYHFNAVIPSISKGIEVFNQNGVDPWYAQAILMIESPGKLAKSNVGAYGPFQLMKAVAIKQGLTVNGAIDERKDFEKSAWAAGKLIKNICIPEAKRILNGHNLSYNENDLWFRLFVLHIYHAGSGNVSQVVNAIQPTQGGQDLITQMWQTKAGRFGNASQNYSQLALASFLVLNEMLITL</sequence>
<evidence type="ECO:0000259" key="1">
    <source>
        <dbReference type="Pfam" id="PF01464"/>
    </source>
</evidence>
<reference evidence="3" key="1">
    <citation type="journal article" date="2019" name="Int. J. Syst. Evol. Microbiol.">
        <title>The Global Catalogue of Microorganisms (GCM) 10K type strain sequencing project: providing services to taxonomists for standard genome sequencing and annotation.</title>
        <authorList>
            <consortium name="The Broad Institute Genomics Platform"/>
            <consortium name="The Broad Institute Genome Sequencing Center for Infectious Disease"/>
            <person name="Wu L."/>
            <person name="Ma J."/>
        </authorList>
    </citation>
    <scope>NUCLEOTIDE SEQUENCE [LARGE SCALE GENOMIC DNA]</scope>
    <source>
        <strain evidence="3">JCM 16083</strain>
    </source>
</reference>
<dbReference type="EMBL" id="BAAAFH010000011">
    <property type="protein sequence ID" value="GAA0875609.1"/>
    <property type="molecule type" value="Genomic_DNA"/>
</dbReference>
<proteinExistence type="predicted"/>
<dbReference type="InterPro" id="IPR023346">
    <property type="entry name" value="Lysozyme-like_dom_sf"/>
</dbReference>
<keyword evidence="3" id="KW-1185">Reference proteome</keyword>
<organism evidence="2 3">
    <name type="scientific">Wandonia haliotis</name>
    <dbReference type="NCBI Taxonomy" id="574963"/>
    <lineage>
        <taxon>Bacteria</taxon>
        <taxon>Pseudomonadati</taxon>
        <taxon>Bacteroidota</taxon>
        <taxon>Flavobacteriia</taxon>
        <taxon>Flavobacteriales</taxon>
        <taxon>Crocinitomicaceae</taxon>
        <taxon>Wandonia</taxon>
    </lineage>
</organism>
<name>A0ABP3Y4H3_9FLAO</name>
<feature type="domain" description="Transglycosylase SLT" evidence="1">
    <location>
        <begin position="148"/>
        <end position="258"/>
    </location>
</feature>
<dbReference type="Gene3D" id="1.10.530.10">
    <property type="match status" value="1"/>
</dbReference>
<dbReference type="RefSeq" id="WP_343787274.1">
    <property type="nucleotide sequence ID" value="NZ_BAAAFH010000011.1"/>
</dbReference>
<comment type="caution">
    <text evidence="2">The sequence shown here is derived from an EMBL/GenBank/DDBJ whole genome shotgun (WGS) entry which is preliminary data.</text>
</comment>
<protein>
    <recommendedName>
        <fullName evidence="1">Transglycosylase SLT domain-containing protein</fullName>
    </recommendedName>
</protein>
<dbReference type="InterPro" id="IPR008258">
    <property type="entry name" value="Transglycosylase_SLT_dom_1"/>
</dbReference>